<protein>
    <submittedName>
        <fullName evidence="2">Uncharacterized protein</fullName>
    </submittedName>
</protein>
<sequence>MAWALTTELGQILPYVDCAARTNWTLVACAATAGASVAGIMFATNGWRSWSVSQRKFGQTCLAIAAVFVFALALQGAASMLLSPCAR</sequence>
<dbReference type="Proteomes" id="UP000278823">
    <property type="component" value="Unassembled WGS sequence"/>
</dbReference>
<comment type="caution">
    <text evidence="2">The sequence shown here is derived from an EMBL/GenBank/DDBJ whole genome shotgun (WGS) entry which is preliminary data.</text>
</comment>
<feature type="transmembrane region" description="Helical" evidence="1">
    <location>
        <begin position="57"/>
        <end position="82"/>
    </location>
</feature>
<name>A0A3S0SPA2_9HYPH</name>
<accession>A0A3S0SPA2</accession>
<evidence type="ECO:0000313" key="3">
    <source>
        <dbReference type="Proteomes" id="UP000278823"/>
    </source>
</evidence>
<keyword evidence="3" id="KW-1185">Reference proteome</keyword>
<feature type="transmembrane region" description="Helical" evidence="1">
    <location>
        <begin position="24"/>
        <end position="45"/>
    </location>
</feature>
<gene>
    <name evidence="2" type="ORF">EFQ99_18350</name>
</gene>
<evidence type="ECO:0000256" key="1">
    <source>
        <dbReference type="SAM" id="Phobius"/>
    </source>
</evidence>
<keyword evidence="1" id="KW-1133">Transmembrane helix</keyword>
<evidence type="ECO:0000313" key="2">
    <source>
        <dbReference type="EMBL" id="RUM23938.1"/>
    </source>
</evidence>
<reference evidence="3" key="1">
    <citation type="submission" date="2018-11" db="EMBL/GenBank/DDBJ databases">
        <title>Rhizobium chutanense sp. nov., isolated from root nodules of Phaseolus vulgaris in China.</title>
        <authorList>
            <person name="Huo Y."/>
        </authorList>
    </citation>
    <scope>NUCLEOTIDE SEQUENCE [LARGE SCALE GENOMIC DNA]</scope>
    <source>
        <strain evidence="3">CCBAU 65647</strain>
    </source>
</reference>
<proteinExistence type="predicted"/>
<dbReference type="AlphaFoldDB" id="A0A3S0SPA2"/>
<dbReference type="EMBL" id="RJTH01000006">
    <property type="protein sequence ID" value="RUM23938.1"/>
    <property type="molecule type" value="Genomic_DNA"/>
</dbReference>
<keyword evidence="1" id="KW-0472">Membrane</keyword>
<organism evidence="2 3">
    <name type="scientific">Rhizobium vallis</name>
    <dbReference type="NCBI Taxonomy" id="634290"/>
    <lineage>
        <taxon>Bacteria</taxon>
        <taxon>Pseudomonadati</taxon>
        <taxon>Pseudomonadota</taxon>
        <taxon>Alphaproteobacteria</taxon>
        <taxon>Hyphomicrobiales</taxon>
        <taxon>Rhizobiaceae</taxon>
        <taxon>Rhizobium/Agrobacterium group</taxon>
        <taxon>Rhizobium</taxon>
    </lineage>
</organism>
<keyword evidence="1" id="KW-0812">Transmembrane</keyword>